<dbReference type="PANTHER" id="PTHR43229:SF2">
    <property type="entry name" value="NODULATION PROTEIN J"/>
    <property type="match status" value="1"/>
</dbReference>
<evidence type="ECO:0000256" key="5">
    <source>
        <dbReference type="ARBA" id="ARBA00023251"/>
    </source>
</evidence>
<dbReference type="RefSeq" id="WP_327163392.1">
    <property type="nucleotide sequence ID" value="NZ_CP108062.1"/>
</dbReference>
<evidence type="ECO:0000256" key="4">
    <source>
        <dbReference type="ARBA" id="ARBA00023136"/>
    </source>
</evidence>
<keyword evidence="6" id="KW-0813">Transport</keyword>
<evidence type="ECO:0000256" key="2">
    <source>
        <dbReference type="ARBA" id="ARBA00022692"/>
    </source>
</evidence>
<dbReference type="InterPro" id="IPR051784">
    <property type="entry name" value="Nod_factor_ABC_transporter"/>
</dbReference>
<keyword evidence="9" id="KW-1185">Reference proteome</keyword>
<comment type="subcellular location">
    <subcellularLocation>
        <location evidence="6">Cell membrane</location>
        <topology evidence="6">Multi-pass membrane protein</topology>
    </subcellularLocation>
    <subcellularLocation>
        <location evidence="1">Membrane</location>
        <topology evidence="1">Multi-pass membrane protein</topology>
    </subcellularLocation>
</comment>
<evidence type="ECO:0000313" key="9">
    <source>
        <dbReference type="Proteomes" id="UP001622594"/>
    </source>
</evidence>
<dbReference type="EMBL" id="CP108188">
    <property type="protein sequence ID" value="WTR71120.1"/>
    <property type="molecule type" value="Genomic_DNA"/>
</dbReference>
<dbReference type="InterPro" id="IPR000412">
    <property type="entry name" value="ABC_2_transport"/>
</dbReference>
<dbReference type="InterPro" id="IPR013525">
    <property type="entry name" value="ABC2_TM"/>
</dbReference>
<feature type="transmembrane region" description="Helical" evidence="6">
    <location>
        <begin position="142"/>
        <end position="165"/>
    </location>
</feature>
<feature type="transmembrane region" description="Helical" evidence="6">
    <location>
        <begin position="61"/>
        <end position="83"/>
    </location>
</feature>
<keyword evidence="5" id="KW-0046">Antibiotic resistance</keyword>
<dbReference type="InterPro" id="IPR047817">
    <property type="entry name" value="ABC2_TM_bact-type"/>
</dbReference>
<dbReference type="Pfam" id="PF01061">
    <property type="entry name" value="ABC2_membrane"/>
    <property type="match status" value="1"/>
</dbReference>
<protein>
    <recommendedName>
        <fullName evidence="6">Transport permease protein</fullName>
    </recommendedName>
</protein>
<evidence type="ECO:0000259" key="7">
    <source>
        <dbReference type="PROSITE" id="PS51012"/>
    </source>
</evidence>
<comment type="similarity">
    <text evidence="6">Belongs to the ABC-2 integral membrane protein family.</text>
</comment>
<organism evidence="8 9">
    <name type="scientific">Streptomyces zaomyceticus</name>
    <dbReference type="NCBI Taxonomy" id="68286"/>
    <lineage>
        <taxon>Bacteria</taxon>
        <taxon>Bacillati</taxon>
        <taxon>Actinomycetota</taxon>
        <taxon>Actinomycetes</taxon>
        <taxon>Kitasatosporales</taxon>
        <taxon>Streptomycetaceae</taxon>
        <taxon>Streptomyces</taxon>
    </lineage>
</organism>
<reference evidence="8 9" key="1">
    <citation type="submission" date="2022-10" db="EMBL/GenBank/DDBJ databases">
        <title>The complete genomes of actinobacterial strains from the NBC collection.</title>
        <authorList>
            <person name="Joergensen T.S."/>
            <person name="Alvarez Arevalo M."/>
            <person name="Sterndorff E.B."/>
            <person name="Faurdal D."/>
            <person name="Vuksanovic O."/>
            <person name="Mourched A.-S."/>
            <person name="Charusanti P."/>
            <person name="Shaw S."/>
            <person name="Blin K."/>
            <person name="Weber T."/>
        </authorList>
    </citation>
    <scope>NUCLEOTIDE SEQUENCE [LARGE SCALE GENOMIC DNA]</scope>
    <source>
        <strain evidence="8 9">NBC_00123</strain>
    </source>
</reference>
<evidence type="ECO:0000256" key="3">
    <source>
        <dbReference type="ARBA" id="ARBA00022989"/>
    </source>
</evidence>
<dbReference type="PIRSF" id="PIRSF006648">
    <property type="entry name" value="DrrB"/>
    <property type="match status" value="1"/>
</dbReference>
<keyword evidence="6" id="KW-1003">Cell membrane</keyword>
<keyword evidence="4 6" id="KW-0472">Membrane</keyword>
<keyword evidence="3 6" id="KW-1133">Transmembrane helix</keyword>
<feature type="transmembrane region" description="Helical" evidence="6">
    <location>
        <begin position="104"/>
        <end position="130"/>
    </location>
</feature>
<feature type="transmembrane region" description="Helical" evidence="6">
    <location>
        <begin position="27"/>
        <end position="49"/>
    </location>
</feature>
<evidence type="ECO:0000313" key="8">
    <source>
        <dbReference type="EMBL" id="WTR71120.1"/>
    </source>
</evidence>
<sequence>MSDVLTGGLTAAGTLAGRGIRLSRRNLDAVITSMMMPIMLMLVFVYFFGGAIETGTGYVTYVVPGVIVLCAGFGAAGTAVSVSEDMRLGVVDRFRTLDIGGTPFLAGHVAASVTRNTLSTTLVLGVAFLIGFRPAATPGGWLAAIGLLLAYVTAVSWLAAAVGLLTRTAEAAGAVTFFMMFLPYPSSAFVPIDTMPSWLHGFAEHQPVTPLIESLRGLLLDQPVGNSPWIALGWCAGLLALAIAVSGFLFRLRTR</sequence>
<gene>
    <name evidence="8" type="ORF">OG814_18430</name>
</gene>
<dbReference type="PANTHER" id="PTHR43229">
    <property type="entry name" value="NODULATION PROTEIN J"/>
    <property type="match status" value="1"/>
</dbReference>
<evidence type="ECO:0000256" key="6">
    <source>
        <dbReference type="RuleBase" id="RU361157"/>
    </source>
</evidence>
<feature type="transmembrane region" description="Helical" evidence="6">
    <location>
        <begin position="229"/>
        <end position="250"/>
    </location>
</feature>
<proteinExistence type="inferred from homology"/>
<dbReference type="Proteomes" id="UP001622594">
    <property type="component" value="Chromosome"/>
</dbReference>
<evidence type="ECO:0000256" key="1">
    <source>
        <dbReference type="ARBA" id="ARBA00004141"/>
    </source>
</evidence>
<name>A0ABZ1LAV5_9ACTN</name>
<keyword evidence="2 6" id="KW-0812">Transmembrane</keyword>
<accession>A0ABZ1LAV5</accession>
<dbReference type="PROSITE" id="PS51012">
    <property type="entry name" value="ABC_TM2"/>
    <property type="match status" value="1"/>
</dbReference>
<feature type="transmembrane region" description="Helical" evidence="6">
    <location>
        <begin position="172"/>
        <end position="192"/>
    </location>
</feature>
<feature type="domain" description="ABC transmembrane type-2" evidence="7">
    <location>
        <begin position="28"/>
        <end position="253"/>
    </location>
</feature>